<organism evidence="1 2">
    <name type="scientific">Nocardia vermiculata</name>
    <dbReference type="NCBI Taxonomy" id="257274"/>
    <lineage>
        <taxon>Bacteria</taxon>
        <taxon>Bacillati</taxon>
        <taxon>Actinomycetota</taxon>
        <taxon>Actinomycetes</taxon>
        <taxon>Mycobacteriales</taxon>
        <taxon>Nocardiaceae</taxon>
        <taxon>Nocardia</taxon>
    </lineage>
</organism>
<dbReference type="EMBL" id="JAAXOP010000025">
    <property type="protein sequence ID" value="NKY54160.1"/>
    <property type="molecule type" value="Genomic_DNA"/>
</dbReference>
<dbReference type="Proteomes" id="UP000565711">
    <property type="component" value="Unassembled WGS sequence"/>
</dbReference>
<keyword evidence="2" id="KW-1185">Reference proteome</keyword>
<protein>
    <submittedName>
        <fullName evidence="1">Uncharacterized protein</fullName>
    </submittedName>
</protein>
<comment type="caution">
    <text evidence="1">The sequence shown here is derived from an EMBL/GenBank/DDBJ whole genome shotgun (WGS) entry which is preliminary data.</text>
</comment>
<evidence type="ECO:0000313" key="1">
    <source>
        <dbReference type="EMBL" id="NKY54160.1"/>
    </source>
</evidence>
<sequence length="51" mass="5380">MSGDNPMTFAFRSMPGLGTAASSWQDHGLLPGVSARRANVSQRVCSAPDML</sequence>
<accession>A0A846Y8I5</accession>
<name>A0A846Y8I5_9NOCA</name>
<proteinExistence type="predicted"/>
<gene>
    <name evidence="1" type="ORF">HGA08_28605</name>
</gene>
<evidence type="ECO:0000313" key="2">
    <source>
        <dbReference type="Proteomes" id="UP000565711"/>
    </source>
</evidence>
<reference evidence="1 2" key="1">
    <citation type="submission" date="2020-04" db="EMBL/GenBank/DDBJ databases">
        <title>MicrobeNet Type strains.</title>
        <authorList>
            <person name="Nicholson A.C."/>
        </authorList>
    </citation>
    <scope>NUCLEOTIDE SEQUENCE [LARGE SCALE GENOMIC DNA]</scope>
    <source>
        <strain evidence="1 2">JCM 12354</strain>
    </source>
</reference>
<dbReference type="RefSeq" id="WP_157103086.1">
    <property type="nucleotide sequence ID" value="NZ_JAAXOP010000025.1"/>
</dbReference>
<dbReference type="AlphaFoldDB" id="A0A846Y8I5"/>